<evidence type="ECO:0000313" key="1">
    <source>
        <dbReference type="EMBL" id="GAB20241.1"/>
    </source>
</evidence>
<dbReference type="Proteomes" id="UP000035034">
    <property type="component" value="Unassembled WGS sequence"/>
</dbReference>
<gene>
    <name evidence="1" type="ORF">GOEFS_108_00010</name>
</gene>
<dbReference type="STRING" id="1077974.GOEFS_108_00010"/>
<keyword evidence="2" id="KW-1185">Reference proteome</keyword>
<evidence type="ECO:0000313" key="2">
    <source>
        <dbReference type="Proteomes" id="UP000035034"/>
    </source>
</evidence>
<accession>H0R590</accession>
<dbReference type="AlphaFoldDB" id="H0R590"/>
<name>H0R590_9ACTN</name>
<sequence>MRRFFPRKRQRDKAIRDGWRIETDDVSGSRAASIDLDATVTADPTQLAGR</sequence>
<organism evidence="1 2">
    <name type="scientific">Gordonia effusa NBRC 100432</name>
    <dbReference type="NCBI Taxonomy" id="1077974"/>
    <lineage>
        <taxon>Bacteria</taxon>
        <taxon>Bacillati</taxon>
        <taxon>Actinomycetota</taxon>
        <taxon>Actinomycetes</taxon>
        <taxon>Mycobacteriales</taxon>
        <taxon>Gordoniaceae</taxon>
        <taxon>Gordonia</taxon>
    </lineage>
</organism>
<dbReference type="EMBL" id="BAEH01000108">
    <property type="protein sequence ID" value="GAB20241.1"/>
    <property type="molecule type" value="Genomic_DNA"/>
</dbReference>
<protein>
    <submittedName>
        <fullName evidence="1">Uncharacterized protein</fullName>
    </submittedName>
</protein>
<comment type="caution">
    <text evidence="1">The sequence shown here is derived from an EMBL/GenBank/DDBJ whole genome shotgun (WGS) entry which is preliminary data.</text>
</comment>
<proteinExistence type="predicted"/>
<reference evidence="1 2" key="1">
    <citation type="submission" date="2011-12" db="EMBL/GenBank/DDBJ databases">
        <title>Whole genome shotgun sequence of Gordonia effusa NBRC 100432.</title>
        <authorList>
            <person name="Yoshida I."/>
            <person name="Takarada H."/>
            <person name="Hosoyama A."/>
            <person name="Tsuchikane K."/>
            <person name="Katsumata H."/>
            <person name="Yamazaki S."/>
            <person name="Fujita N."/>
        </authorList>
    </citation>
    <scope>NUCLEOTIDE SEQUENCE [LARGE SCALE GENOMIC DNA]</scope>
    <source>
        <strain evidence="1 2">NBRC 100432</strain>
    </source>
</reference>